<dbReference type="PANTHER" id="PTHR44942">
    <property type="entry name" value="METHYLTRANSF_11 DOMAIN-CONTAINING PROTEIN"/>
    <property type="match status" value="1"/>
</dbReference>
<feature type="domain" description="Methyltransferase type 11" evidence="1">
    <location>
        <begin position="46"/>
        <end position="137"/>
    </location>
</feature>
<sequence length="301" mass="33795">MTYRLFEEKHHATLYQKYRLTPPNEVKELVLQYLDKKKGPPHELAVDLGCGTGQNTRLFAPHFQKLVGIDVSEQQVQEARAIPGLDNITYRAGTAEELPFPDGSVDLLTAASAAHWFNAERFLKEADRVLKPSGCMALLGYTEHFSLHHGSCGDRLKNIYAEVMKALMPYRSTRVAVANSKLEDLFKAIPFPDKERIECIPVKMQMSINAALGLVETFSMYQTYLRTEPQAATALLESAKMRLLEEMGVSSPDTEMEGKRVVADYAIQFCTVVAESGWNPTALMTTFHQGLSEELKDKLVY</sequence>
<evidence type="ECO:0000313" key="2">
    <source>
        <dbReference type="EMBL" id="KAK1797746.1"/>
    </source>
</evidence>
<dbReference type="GO" id="GO:0008757">
    <property type="term" value="F:S-adenosylmethionine-dependent methyltransferase activity"/>
    <property type="evidence" value="ECO:0007669"/>
    <property type="project" value="InterPro"/>
</dbReference>
<dbReference type="InterPro" id="IPR029063">
    <property type="entry name" value="SAM-dependent_MTases_sf"/>
</dbReference>
<evidence type="ECO:0000259" key="1">
    <source>
        <dbReference type="Pfam" id="PF08241"/>
    </source>
</evidence>
<evidence type="ECO:0000313" key="3">
    <source>
        <dbReference type="Proteomes" id="UP001239994"/>
    </source>
</evidence>
<dbReference type="Proteomes" id="UP001239994">
    <property type="component" value="Unassembled WGS sequence"/>
</dbReference>
<dbReference type="InterPro" id="IPR051052">
    <property type="entry name" value="Diverse_substrate_MTase"/>
</dbReference>
<gene>
    <name evidence="2" type="ORF">P4O66_008102</name>
</gene>
<protein>
    <recommendedName>
        <fullName evidence="1">Methyltransferase type 11 domain-containing protein</fullName>
    </recommendedName>
</protein>
<accession>A0AAD9DXM3</accession>
<name>A0AAD9DXM3_9TELE</name>
<reference evidence="2" key="1">
    <citation type="submission" date="2023-03" db="EMBL/GenBank/DDBJ databases">
        <title>Electrophorus voltai genome.</title>
        <authorList>
            <person name="Bian C."/>
        </authorList>
    </citation>
    <scope>NUCLEOTIDE SEQUENCE</scope>
    <source>
        <strain evidence="2">CB-2022</strain>
        <tissue evidence="2">Muscle</tissue>
    </source>
</reference>
<dbReference type="PANTHER" id="PTHR44942:SF6">
    <property type="entry name" value="NOVEL PROTEIN"/>
    <property type="match status" value="1"/>
</dbReference>
<organism evidence="2 3">
    <name type="scientific">Electrophorus voltai</name>
    <dbReference type="NCBI Taxonomy" id="2609070"/>
    <lineage>
        <taxon>Eukaryota</taxon>
        <taxon>Metazoa</taxon>
        <taxon>Chordata</taxon>
        <taxon>Craniata</taxon>
        <taxon>Vertebrata</taxon>
        <taxon>Euteleostomi</taxon>
        <taxon>Actinopterygii</taxon>
        <taxon>Neopterygii</taxon>
        <taxon>Teleostei</taxon>
        <taxon>Ostariophysi</taxon>
        <taxon>Gymnotiformes</taxon>
        <taxon>Gymnotoidei</taxon>
        <taxon>Gymnotidae</taxon>
        <taxon>Electrophorus</taxon>
    </lineage>
</organism>
<dbReference type="EMBL" id="JAROKS010000013">
    <property type="protein sequence ID" value="KAK1797746.1"/>
    <property type="molecule type" value="Genomic_DNA"/>
</dbReference>
<dbReference type="CDD" id="cd02440">
    <property type="entry name" value="AdoMet_MTases"/>
    <property type="match status" value="1"/>
</dbReference>
<dbReference type="AlphaFoldDB" id="A0AAD9DXM3"/>
<dbReference type="Gene3D" id="3.40.50.150">
    <property type="entry name" value="Vaccinia Virus protein VP39"/>
    <property type="match status" value="1"/>
</dbReference>
<keyword evidence="3" id="KW-1185">Reference proteome</keyword>
<comment type="caution">
    <text evidence="2">The sequence shown here is derived from an EMBL/GenBank/DDBJ whole genome shotgun (WGS) entry which is preliminary data.</text>
</comment>
<dbReference type="FunFam" id="3.40.50.150:FF:000370">
    <property type="entry name" value="Si:ch211-93g23.2"/>
    <property type="match status" value="1"/>
</dbReference>
<dbReference type="InterPro" id="IPR013216">
    <property type="entry name" value="Methyltransf_11"/>
</dbReference>
<dbReference type="SUPFAM" id="SSF53335">
    <property type="entry name" value="S-adenosyl-L-methionine-dependent methyltransferases"/>
    <property type="match status" value="1"/>
</dbReference>
<proteinExistence type="predicted"/>
<dbReference type="Pfam" id="PF08241">
    <property type="entry name" value="Methyltransf_11"/>
    <property type="match status" value="1"/>
</dbReference>